<evidence type="ECO:0000313" key="1">
    <source>
        <dbReference type="EMBL" id="RKO61674.1"/>
    </source>
</evidence>
<gene>
    <name evidence="1" type="ORF">Cdeb_01145</name>
</gene>
<dbReference type="EMBL" id="AZRV01000035">
    <property type="protein sequence ID" value="RKO61674.1"/>
    <property type="molecule type" value="Genomic_DNA"/>
</dbReference>
<dbReference type="Proteomes" id="UP000286235">
    <property type="component" value="Unassembled WGS sequence"/>
</dbReference>
<dbReference type="RefSeq" id="WP_147402787.1">
    <property type="nucleotide sequence ID" value="NZ_AZRV01000035.1"/>
</dbReference>
<proteinExistence type="predicted"/>
<accession>A0A420VDF1</accession>
<evidence type="ECO:0000313" key="2">
    <source>
        <dbReference type="Proteomes" id="UP000286235"/>
    </source>
</evidence>
<dbReference type="AlphaFoldDB" id="A0A420VDF1"/>
<sequence length="132" mass="14662">MNVTYHRPAMTGVARKVVVSVVSLDVPLELCPNGTKVFIKKDYRNTVDDKALSVLVRHKKTGKWTFIGYVAANPNYVPPEGITNDKLYALLDSDRPACSGTVVDKIEVVFPFGMIRTALVVEIDLEKQLGRK</sequence>
<organism evidence="1 2">
    <name type="scientific">Caldibacillus debilis GB1</name>
    <dbReference type="NCBI Taxonomy" id="1339248"/>
    <lineage>
        <taxon>Bacteria</taxon>
        <taxon>Bacillati</taxon>
        <taxon>Bacillota</taxon>
        <taxon>Bacilli</taxon>
        <taxon>Bacillales</taxon>
        <taxon>Bacillaceae</taxon>
        <taxon>Caldibacillus</taxon>
    </lineage>
</organism>
<protein>
    <submittedName>
        <fullName evidence="1">Uncharacterized protein</fullName>
    </submittedName>
</protein>
<reference evidence="1 2" key="1">
    <citation type="submission" date="2013-12" db="EMBL/GenBank/DDBJ databases">
        <title>Genome and proteome characterization of Caldibacillus debilis GB1 derived from a cellulolytic aero-tolerant co-culture.</title>
        <authorList>
            <person name="Wushke S.T."/>
            <person name="Zhang X."/>
            <person name="Fristensky B."/>
            <person name="Wilkins J.A."/>
            <person name="Levin D.B."/>
            <person name="Sparling R."/>
        </authorList>
    </citation>
    <scope>NUCLEOTIDE SEQUENCE [LARGE SCALE GENOMIC DNA]</scope>
    <source>
        <strain evidence="1 2">GB1</strain>
    </source>
</reference>
<comment type="caution">
    <text evidence="1">The sequence shown here is derived from an EMBL/GenBank/DDBJ whole genome shotgun (WGS) entry which is preliminary data.</text>
</comment>
<keyword evidence="2" id="KW-1185">Reference proteome</keyword>
<name>A0A420VDF1_9BACI</name>